<keyword evidence="11" id="KW-1185">Reference proteome</keyword>
<keyword evidence="2 8" id="KW-0963">Cytoplasm</keyword>
<proteinExistence type="inferred from homology"/>
<protein>
    <recommendedName>
        <fullName evidence="8">tRNA(Ile)-lysidine synthase</fullName>
        <ecNumber evidence="8">6.3.4.19</ecNumber>
    </recommendedName>
    <alternativeName>
        <fullName evidence="8">tRNA(Ile)-2-lysyl-cytidine synthase</fullName>
    </alternativeName>
    <alternativeName>
        <fullName evidence="8">tRNA(Ile)-lysidine synthetase</fullName>
    </alternativeName>
</protein>
<dbReference type="SUPFAM" id="SSF56037">
    <property type="entry name" value="PheT/TilS domain"/>
    <property type="match status" value="1"/>
</dbReference>
<dbReference type="Gene3D" id="1.20.59.20">
    <property type="match status" value="1"/>
</dbReference>
<dbReference type="InterPro" id="IPR012094">
    <property type="entry name" value="tRNA_Ile_lys_synt"/>
</dbReference>
<evidence type="ECO:0000256" key="3">
    <source>
        <dbReference type="ARBA" id="ARBA00022598"/>
    </source>
</evidence>
<dbReference type="InterPro" id="IPR012796">
    <property type="entry name" value="Lysidine-tRNA-synth_C"/>
</dbReference>
<evidence type="ECO:0000256" key="8">
    <source>
        <dbReference type="HAMAP-Rule" id="MF_01161"/>
    </source>
</evidence>
<dbReference type="NCBIfam" id="TIGR02432">
    <property type="entry name" value="lysidine_TilS_N"/>
    <property type="match status" value="1"/>
</dbReference>
<dbReference type="PANTHER" id="PTHR43033:SF1">
    <property type="entry name" value="TRNA(ILE)-LYSIDINE SYNTHASE-RELATED"/>
    <property type="match status" value="1"/>
</dbReference>
<dbReference type="GO" id="GO:0005737">
    <property type="term" value="C:cytoplasm"/>
    <property type="evidence" value="ECO:0007669"/>
    <property type="project" value="UniProtKB-SubCell"/>
</dbReference>
<comment type="domain">
    <text evidence="8">The N-terminal region contains the highly conserved SGGXDS motif, predicted to be a P-loop motif involved in ATP binding.</text>
</comment>
<evidence type="ECO:0000256" key="7">
    <source>
        <dbReference type="ARBA" id="ARBA00048539"/>
    </source>
</evidence>
<dbReference type="OrthoDB" id="9807403at2"/>
<keyword evidence="4 8" id="KW-0819">tRNA processing</keyword>
<dbReference type="Pfam" id="PF11734">
    <property type="entry name" value="TilS_C"/>
    <property type="match status" value="1"/>
</dbReference>
<sequence>MPLSLPPAPGTGPVAVAFSGGQDSTVLLHLLADDPAIRARGLRALHVDHGLHADSARWAETCASACAALGVDFASRRVAVRDSGHGLEAAARAARHRALLDWQLDGELIALAHHRDDQAETVLLRLLRGSGDGLSAMRSQRAFGRGWLWRPLLAVPRAELQRFAESRGLAWIEDPSNASERHDRNFLRHRVLPLLGERWPQAPVALARSAALLATQADLLAGEDARRLAMLQGLDPARLDLPGLMAQPAAWRDRLLRAWVRALQLPPLPGDATRTIDAELLAERDESRGEFRWAGAVIRRWRDGLHAGRVQAPLPPVWQAEWDGLAPLALPGGGTLALEPAGGFEGPVSVRARAGGERLVLPGRGHSSELKQVLQDLGLPPWERERLPLLFADDGELLAAGDVVVSARLSAWLQAGARRLRHTPAD</sequence>
<evidence type="ECO:0000256" key="6">
    <source>
        <dbReference type="ARBA" id="ARBA00022840"/>
    </source>
</evidence>
<comment type="similarity">
    <text evidence="8">Belongs to the tRNA(Ile)-lysidine synthase family.</text>
</comment>
<dbReference type="GO" id="GO:0005524">
    <property type="term" value="F:ATP binding"/>
    <property type="evidence" value="ECO:0007669"/>
    <property type="project" value="UniProtKB-UniRule"/>
</dbReference>
<dbReference type="CDD" id="cd01992">
    <property type="entry name" value="TilS_N"/>
    <property type="match status" value="1"/>
</dbReference>
<accession>A0A5C4RTG0</accession>
<dbReference type="HAMAP" id="MF_01161">
    <property type="entry name" value="tRNA_Ile_lys_synt"/>
    <property type="match status" value="1"/>
</dbReference>
<dbReference type="SMART" id="SM00977">
    <property type="entry name" value="TilS_C"/>
    <property type="match status" value="1"/>
</dbReference>
<dbReference type="Pfam" id="PF01171">
    <property type="entry name" value="ATP_bind_3"/>
    <property type="match status" value="1"/>
</dbReference>
<dbReference type="SUPFAM" id="SSF52402">
    <property type="entry name" value="Adenine nucleotide alpha hydrolases-like"/>
    <property type="match status" value="1"/>
</dbReference>
<dbReference type="GO" id="GO:0032267">
    <property type="term" value="F:tRNA(Ile)-lysidine synthase activity"/>
    <property type="evidence" value="ECO:0007669"/>
    <property type="project" value="UniProtKB-EC"/>
</dbReference>
<dbReference type="EMBL" id="SMDR01000001">
    <property type="protein sequence ID" value="TNJ34244.1"/>
    <property type="molecule type" value="Genomic_DNA"/>
</dbReference>
<keyword evidence="5 8" id="KW-0547">Nucleotide-binding</keyword>
<dbReference type="EC" id="6.3.4.19" evidence="8"/>
<evidence type="ECO:0000313" key="10">
    <source>
        <dbReference type="EMBL" id="TNJ34244.1"/>
    </source>
</evidence>
<dbReference type="GO" id="GO:0006400">
    <property type="term" value="P:tRNA modification"/>
    <property type="evidence" value="ECO:0007669"/>
    <property type="project" value="UniProtKB-UniRule"/>
</dbReference>
<name>A0A5C4RTG0_9GAMM</name>
<dbReference type="InterPro" id="IPR012795">
    <property type="entry name" value="tRNA_Ile_lys_synt_N"/>
</dbReference>
<comment type="subcellular location">
    <subcellularLocation>
        <location evidence="1 8">Cytoplasm</location>
    </subcellularLocation>
</comment>
<dbReference type="InterPro" id="IPR011063">
    <property type="entry name" value="TilS/TtcA_N"/>
</dbReference>
<keyword evidence="6 8" id="KW-0067">ATP-binding</keyword>
<feature type="domain" description="Lysidine-tRNA(Ile) synthetase C-terminal" evidence="9">
    <location>
        <begin position="348"/>
        <end position="422"/>
    </location>
</feature>
<dbReference type="InterPro" id="IPR015262">
    <property type="entry name" value="tRNA_Ile_lys_synt_subst-bd"/>
</dbReference>
<evidence type="ECO:0000259" key="9">
    <source>
        <dbReference type="SMART" id="SM00977"/>
    </source>
</evidence>
<dbReference type="InterPro" id="IPR014729">
    <property type="entry name" value="Rossmann-like_a/b/a_fold"/>
</dbReference>
<evidence type="ECO:0000256" key="2">
    <source>
        <dbReference type="ARBA" id="ARBA00022490"/>
    </source>
</evidence>
<feature type="binding site" evidence="8">
    <location>
        <begin position="19"/>
        <end position="24"/>
    </location>
    <ligand>
        <name>ATP</name>
        <dbReference type="ChEBI" id="CHEBI:30616"/>
    </ligand>
</feature>
<dbReference type="NCBIfam" id="TIGR02433">
    <property type="entry name" value="lysidine_TilS_C"/>
    <property type="match status" value="1"/>
</dbReference>
<dbReference type="Pfam" id="PF09179">
    <property type="entry name" value="TilS"/>
    <property type="match status" value="1"/>
</dbReference>
<organism evidence="10 11">
    <name type="scientific">Arenimonas terrae</name>
    <dbReference type="NCBI Taxonomy" id="2546226"/>
    <lineage>
        <taxon>Bacteria</taxon>
        <taxon>Pseudomonadati</taxon>
        <taxon>Pseudomonadota</taxon>
        <taxon>Gammaproteobacteria</taxon>
        <taxon>Lysobacterales</taxon>
        <taxon>Lysobacteraceae</taxon>
        <taxon>Arenimonas</taxon>
    </lineage>
</organism>
<comment type="catalytic activity">
    <reaction evidence="7 8">
        <text>cytidine(34) in tRNA(Ile2) + L-lysine + ATP = lysidine(34) in tRNA(Ile2) + AMP + diphosphate + H(+)</text>
        <dbReference type="Rhea" id="RHEA:43744"/>
        <dbReference type="Rhea" id="RHEA-COMP:10625"/>
        <dbReference type="Rhea" id="RHEA-COMP:10670"/>
        <dbReference type="ChEBI" id="CHEBI:15378"/>
        <dbReference type="ChEBI" id="CHEBI:30616"/>
        <dbReference type="ChEBI" id="CHEBI:32551"/>
        <dbReference type="ChEBI" id="CHEBI:33019"/>
        <dbReference type="ChEBI" id="CHEBI:82748"/>
        <dbReference type="ChEBI" id="CHEBI:83665"/>
        <dbReference type="ChEBI" id="CHEBI:456215"/>
        <dbReference type="EC" id="6.3.4.19"/>
    </reaction>
</comment>
<comment type="function">
    <text evidence="8">Ligates lysine onto the cytidine present at position 34 of the AUA codon-specific tRNA(Ile) that contains the anticodon CAU, in an ATP-dependent manner. Cytidine is converted to lysidine, thus changing the amino acid specificity of the tRNA from methionine to isoleucine.</text>
</comment>
<evidence type="ECO:0000313" key="11">
    <source>
        <dbReference type="Proteomes" id="UP000305760"/>
    </source>
</evidence>
<dbReference type="PANTHER" id="PTHR43033">
    <property type="entry name" value="TRNA(ILE)-LYSIDINE SYNTHASE-RELATED"/>
    <property type="match status" value="1"/>
</dbReference>
<gene>
    <name evidence="8 10" type="primary">tilS</name>
    <name evidence="10" type="ORF">E1B00_00160</name>
</gene>
<evidence type="ECO:0000256" key="5">
    <source>
        <dbReference type="ARBA" id="ARBA00022741"/>
    </source>
</evidence>
<dbReference type="SUPFAM" id="SSF82829">
    <property type="entry name" value="MesJ substrate recognition domain-like"/>
    <property type="match status" value="1"/>
</dbReference>
<dbReference type="AlphaFoldDB" id="A0A5C4RTG0"/>
<dbReference type="Gene3D" id="3.40.50.620">
    <property type="entry name" value="HUPs"/>
    <property type="match status" value="1"/>
</dbReference>
<keyword evidence="3 8" id="KW-0436">Ligase</keyword>
<dbReference type="Proteomes" id="UP000305760">
    <property type="component" value="Unassembled WGS sequence"/>
</dbReference>
<reference evidence="10 11" key="1">
    <citation type="submission" date="2019-03" db="EMBL/GenBank/DDBJ databases">
        <title>Arenimonas daejeonensis sp. nov., isolated from compost.</title>
        <authorList>
            <person name="Jeon C.O."/>
        </authorList>
    </citation>
    <scope>NUCLEOTIDE SEQUENCE [LARGE SCALE GENOMIC DNA]</scope>
    <source>
        <strain evidence="10 11">R29</strain>
    </source>
</reference>
<comment type="caution">
    <text evidence="10">The sequence shown here is derived from an EMBL/GenBank/DDBJ whole genome shotgun (WGS) entry which is preliminary data.</text>
</comment>
<evidence type="ECO:0000256" key="4">
    <source>
        <dbReference type="ARBA" id="ARBA00022694"/>
    </source>
</evidence>
<evidence type="ECO:0000256" key="1">
    <source>
        <dbReference type="ARBA" id="ARBA00004496"/>
    </source>
</evidence>
<dbReference type="RefSeq" id="WP_139444651.1">
    <property type="nucleotide sequence ID" value="NZ_SMDR01000001.1"/>
</dbReference>